<dbReference type="PANTHER" id="PTHR48050">
    <property type="entry name" value="STEROL 3-BETA-GLUCOSYLTRANSFERASE"/>
    <property type="match status" value="1"/>
</dbReference>
<evidence type="ECO:0000259" key="3">
    <source>
        <dbReference type="Pfam" id="PF06722"/>
    </source>
</evidence>
<dbReference type="GO" id="GO:0005975">
    <property type="term" value="P:carbohydrate metabolic process"/>
    <property type="evidence" value="ECO:0007669"/>
    <property type="project" value="InterPro"/>
</dbReference>
<feature type="domain" description="Erythromycin biosynthesis protein CIII-like C-terminal" evidence="3">
    <location>
        <begin position="291"/>
        <end position="388"/>
    </location>
</feature>
<keyword evidence="5" id="KW-1185">Reference proteome</keyword>
<dbReference type="EMBL" id="BMVG01000012">
    <property type="protein sequence ID" value="GHE06685.1"/>
    <property type="molecule type" value="Genomic_DNA"/>
</dbReference>
<gene>
    <name evidence="4" type="ORF">GCM10010339_48530</name>
</gene>
<dbReference type="InterPro" id="IPR010610">
    <property type="entry name" value="EryCIII-like_C"/>
</dbReference>
<evidence type="ECO:0000259" key="2">
    <source>
        <dbReference type="Pfam" id="PF03033"/>
    </source>
</evidence>
<comment type="caution">
    <text evidence="4">The sequence shown here is derived from an EMBL/GenBank/DDBJ whole genome shotgun (WGS) entry which is preliminary data.</text>
</comment>
<dbReference type="GO" id="GO:0008194">
    <property type="term" value="F:UDP-glycosyltransferase activity"/>
    <property type="evidence" value="ECO:0007669"/>
    <property type="project" value="InterPro"/>
</dbReference>
<accession>A0A918YLD9</accession>
<protein>
    <submittedName>
        <fullName evidence="4">UDP-glucoronosyl and UDP-glucosyl transferase</fullName>
    </submittedName>
</protein>
<dbReference type="GO" id="GO:0033072">
    <property type="term" value="P:vancomycin biosynthetic process"/>
    <property type="evidence" value="ECO:0007669"/>
    <property type="project" value="UniProtKB-ARBA"/>
</dbReference>
<dbReference type="InterPro" id="IPR004276">
    <property type="entry name" value="GlycoTrans_28_N"/>
</dbReference>
<reference evidence="4" key="1">
    <citation type="journal article" date="2014" name="Int. J. Syst. Evol. Microbiol.">
        <title>Complete genome sequence of Corynebacterium casei LMG S-19264T (=DSM 44701T), isolated from a smear-ripened cheese.</title>
        <authorList>
            <consortium name="US DOE Joint Genome Institute (JGI-PGF)"/>
            <person name="Walter F."/>
            <person name="Albersmeier A."/>
            <person name="Kalinowski J."/>
            <person name="Ruckert C."/>
        </authorList>
    </citation>
    <scope>NUCLEOTIDE SEQUENCE</scope>
    <source>
        <strain evidence="4">JCM 4714</strain>
    </source>
</reference>
<keyword evidence="1 4" id="KW-0808">Transferase</keyword>
<dbReference type="PANTHER" id="PTHR48050:SF13">
    <property type="entry name" value="STEROL 3-BETA-GLUCOSYLTRANSFERASE UGT80A2"/>
    <property type="match status" value="1"/>
</dbReference>
<evidence type="ECO:0000256" key="1">
    <source>
        <dbReference type="ARBA" id="ARBA00022679"/>
    </source>
</evidence>
<evidence type="ECO:0000313" key="5">
    <source>
        <dbReference type="Proteomes" id="UP000655443"/>
    </source>
</evidence>
<proteinExistence type="predicted"/>
<sequence>MADSAGLGPGDDAVTALPATVAIAGTGTAGDLLPLLAIGRRLVALGHAVTFITHAPYRERAQSAGLRFVALDTEEEYAALLADSAELVGGNHDLDLVEGTTGWYHSPERKLREYQAVADCVSDRDAVVIGRYLSAAPAMAAAEACGARGAWSLVSPHALQEGVATQALHGARKLDALNTDRKLFGLPPVEDWLDWTERVAVKVGLWPDWFAPDVNEWPRLFRTGFPCDASESGALPEEVWEFLSAGEPPVLITGGTGRMLVSNFFESAVNGVLRVGARAIVVNRHLRRPLHWPEGQVLVQPQLPFPALMRHLSAIAHHGGIGTCARALECGVPQVVLAEGVDRPDNAARLRRLGVAIDVPGPSWTASTIADALRVLAETPSVRSASEEAVLRLRGVDAADQAARLVAAHPW</sequence>
<dbReference type="Gene3D" id="3.40.50.2000">
    <property type="entry name" value="Glycogen Phosphorylase B"/>
    <property type="match status" value="2"/>
</dbReference>
<organism evidence="4 5">
    <name type="scientific">Streptomyces alanosinicus</name>
    <dbReference type="NCBI Taxonomy" id="68171"/>
    <lineage>
        <taxon>Bacteria</taxon>
        <taxon>Bacillati</taxon>
        <taxon>Actinomycetota</taxon>
        <taxon>Actinomycetes</taxon>
        <taxon>Kitasatosporales</taxon>
        <taxon>Streptomycetaceae</taxon>
        <taxon>Streptomyces</taxon>
    </lineage>
</organism>
<dbReference type="CDD" id="cd03784">
    <property type="entry name" value="GT1_Gtf-like"/>
    <property type="match status" value="1"/>
</dbReference>
<dbReference type="InterPro" id="IPR002213">
    <property type="entry name" value="UDP_glucos_trans"/>
</dbReference>
<dbReference type="AlphaFoldDB" id="A0A918YLD9"/>
<name>A0A918YLD9_9ACTN</name>
<dbReference type="InterPro" id="IPR050426">
    <property type="entry name" value="Glycosyltransferase_28"/>
</dbReference>
<feature type="domain" description="Glycosyltransferase family 28 N-terminal" evidence="2">
    <location>
        <begin position="21"/>
        <end position="74"/>
    </location>
</feature>
<dbReference type="Pfam" id="PF03033">
    <property type="entry name" value="Glyco_transf_28"/>
    <property type="match status" value="1"/>
</dbReference>
<dbReference type="SUPFAM" id="SSF53756">
    <property type="entry name" value="UDP-Glycosyltransferase/glycogen phosphorylase"/>
    <property type="match status" value="1"/>
</dbReference>
<dbReference type="GO" id="GO:0016758">
    <property type="term" value="F:hexosyltransferase activity"/>
    <property type="evidence" value="ECO:0007669"/>
    <property type="project" value="InterPro"/>
</dbReference>
<dbReference type="Pfam" id="PF06722">
    <property type="entry name" value="EryCIII-like_C"/>
    <property type="match status" value="1"/>
</dbReference>
<evidence type="ECO:0000313" key="4">
    <source>
        <dbReference type="EMBL" id="GHE06685.1"/>
    </source>
</evidence>
<dbReference type="Proteomes" id="UP000655443">
    <property type="component" value="Unassembled WGS sequence"/>
</dbReference>
<reference evidence="4" key="2">
    <citation type="submission" date="2020-09" db="EMBL/GenBank/DDBJ databases">
        <authorList>
            <person name="Sun Q."/>
            <person name="Ohkuma M."/>
        </authorList>
    </citation>
    <scope>NUCLEOTIDE SEQUENCE</scope>
    <source>
        <strain evidence="4">JCM 4714</strain>
    </source>
</reference>